<keyword evidence="5" id="KW-0547">Nucleotide-binding</keyword>
<dbReference type="SUPFAM" id="SSF47819">
    <property type="entry name" value="HRDC-like"/>
    <property type="match status" value="1"/>
</dbReference>
<keyword evidence="12" id="KW-0233">DNA recombination</keyword>
<comment type="similarity">
    <text evidence="3">Belongs to the helicase family. RecQ subfamily.</text>
</comment>
<evidence type="ECO:0000256" key="11">
    <source>
        <dbReference type="ARBA" id="ARBA00023125"/>
    </source>
</evidence>
<dbReference type="InterPro" id="IPR027417">
    <property type="entry name" value="P-loop_NTPase"/>
</dbReference>
<keyword evidence="9" id="KW-0862">Zinc</keyword>
<keyword evidence="21" id="KW-1185">Reference proteome</keyword>
<dbReference type="InterPro" id="IPR011545">
    <property type="entry name" value="DEAD/DEAH_box_helicase_dom"/>
</dbReference>
<evidence type="ECO:0000256" key="7">
    <source>
        <dbReference type="ARBA" id="ARBA00022801"/>
    </source>
</evidence>
<dbReference type="GO" id="GO:0005737">
    <property type="term" value="C:cytoplasm"/>
    <property type="evidence" value="ECO:0007669"/>
    <property type="project" value="TreeGrafter"/>
</dbReference>
<dbReference type="FunFam" id="3.40.50.300:FF:000296">
    <property type="entry name" value="ATP-dependent DNA helicase RecQ"/>
    <property type="match status" value="1"/>
</dbReference>
<reference evidence="21" key="1">
    <citation type="submission" date="2016-10" db="EMBL/GenBank/DDBJ databases">
        <authorList>
            <person name="Varghese N."/>
            <person name="Submissions S."/>
        </authorList>
    </citation>
    <scope>NUCLEOTIDE SEQUENCE [LARGE SCALE GENOMIC DNA]</scope>
    <source>
        <strain evidence="21">DSM 26348</strain>
    </source>
</reference>
<comment type="cofactor">
    <cofactor evidence="2">
        <name>Zn(2+)</name>
        <dbReference type="ChEBI" id="CHEBI:29105"/>
    </cofactor>
</comment>
<dbReference type="NCBIfam" id="TIGR00614">
    <property type="entry name" value="recQ_fam"/>
    <property type="match status" value="1"/>
</dbReference>
<dbReference type="InterPro" id="IPR006293">
    <property type="entry name" value="DNA_helicase_ATP-dep_RecQ_bac"/>
</dbReference>
<dbReference type="FunFam" id="3.40.50.300:FF:000156">
    <property type="entry name" value="ATP-dependent DNA helicase recQ"/>
    <property type="match status" value="1"/>
</dbReference>
<dbReference type="InterPro" id="IPR036390">
    <property type="entry name" value="WH_DNA-bd_sf"/>
</dbReference>
<dbReference type="PANTHER" id="PTHR13710:SF105">
    <property type="entry name" value="ATP-DEPENDENT DNA HELICASE Q1"/>
    <property type="match status" value="1"/>
</dbReference>
<dbReference type="OrthoDB" id="9763310at2"/>
<dbReference type="SMART" id="SM00341">
    <property type="entry name" value="HRDC"/>
    <property type="match status" value="1"/>
</dbReference>
<gene>
    <name evidence="20" type="ORF">SAMN05421753_10972</name>
</gene>
<dbReference type="SMART" id="SM00956">
    <property type="entry name" value="RQC"/>
    <property type="match status" value="1"/>
</dbReference>
<dbReference type="PROSITE" id="PS51194">
    <property type="entry name" value="HELICASE_CTER"/>
    <property type="match status" value="1"/>
</dbReference>
<evidence type="ECO:0000256" key="1">
    <source>
        <dbReference type="ARBA" id="ARBA00001946"/>
    </source>
</evidence>
<keyword evidence="14" id="KW-0413">Isomerase</keyword>
<evidence type="ECO:0000256" key="5">
    <source>
        <dbReference type="ARBA" id="ARBA00022741"/>
    </source>
</evidence>
<dbReference type="InterPro" id="IPR036388">
    <property type="entry name" value="WH-like_DNA-bd_sf"/>
</dbReference>
<protein>
    <recommendedName>
        <fullName evidence="16">DNA helicase RecQ</fullName>
        <ecNumber evidence="16">5.6.2.4</ecNumber>
    </recommendedName>
</protein>
<dbReference type="InterPro" id="IPR001650">
    <property type="entry name" value="Helicase_C-like"/>
</dbReference>
<dbReference type="GO" id="GO:0030894">
    <property type="term" value="C:replisome"/>
    <property type="evidence" value="ECO:0007669"/>
    <property type="project" value="TreeGrafter"/>
</dbReference>
<dbReference type="SUPFAM" id="SSF46785">
    <property type="entry name" value="Winged helix' DNA-binding domain"/>
    <property type="match status" value="1"/>
</dbReference>
<dbReference type="STRING" id="1576369.SAMN05421753_10972"/>
<evidence type="ECO:0000256" key="2">
    <source>
        <dbReference type="ARBA" id="ARBA00001947"/>
    </source>
</evidence>
<evidence type="ECO:0000259" key="19">
    <source>
        <dbReference type="PROSITE" id="PS51194"/>
    </source>
</evidence>
<dbReference type="InterPro" id="IPR002121">
    <property type="entry name" value="HRDC_dom"/>
</dbReference>
<dbReference type="InterPro" id="IPR018982">
    <property type="entry name" value="RQC_domain"/>
</dbReference>
<keyword evidence="4" id="KW-0479">Metal-binding</keyword>
<keyword evidence="13" id="KW-0234">DNA repair</keyword>
<evidence type="ECO:0000259" key="18">
    <source>
        <dbReference type="PROSITE" id="PS51192"/>
    </source>
</evidence>
<dbReference type="CDD" id="cd18794">
    <property type="entry name" value="SF2_C_RecQ"/>
    <property type="match status" value="1"/>
</dbReference>
<dbReference type="RefSeq" id="WP_092050752.1">
    <property type="nucleotide sequence ID" value="NZ_FOQD01000009.1"/>
</dbReference>
<evidence type="ECO:0000256" key="13">
    <source>
        <dbReference type="ARBA" id="ARBA00023204"/>
    </source>
</evidence>
<dbReference type="GO" id="GO:0003677">
    <property type="term" value="F:DNA binding"/>
    <property type="evidence" value="ECO:0007669"/>
    <property type="project" value="UniProtKB-KW"/>
</dbReference>
<evidence type="ECO:0000259" key="17">
    <source>
        <dbReference type="PROSITE" id="PS50967"/>
    </source>
</evidence>
<keyword evidence="8 20" id="KW-0347">Helicase</keyword>
<dbReference type="PANTHER" id="PTHR13710">
    <property type="entry name" value="DNA HELICASE RECQ FAMILY MEMBER"/>
    <property type="match status" value="1"/>
</dbReference>
<dbReference type="InterPro" id="IPR044876">
    <property type="entry name" value="HRDC_dom_sf"/>
</dbReference>
<dbReference type="SMART" id="SM00487">
    <property type="entry name" value="DEXDc"/>
    <property type="match status" value="1"/>
</dbReference>
<name>A0A1I3IDH3_9PLAN</name>
<dbReference type="InterPro" id="IPR029491">
    <property type="entry name" value="Helicase_HTH"/>
</dbReference>
<dbReference type="PROSITE" id="PS51192">
    <property type="entry name" value="HELICASE_ATP_BIND_1"/>
    <property type="match status" value="1"/>
</dbReference>
<dbReference type="GO" id="GO:0046872">
    <property type="term" value="F:metal ion binding"/>
    <property type="evidence" value="ECO:0007669"/>
    <property type="project" value="UniProtKB-KW"/>
</dbReference>
<comment type="cofactor">
    <cofactor evidence="1">
        <name>Mg(2+)</name>
        <dbReference type="ChEBI" id="CHEBI:18420"/>
    </cofactor>
</comment>
<dbReference type="InterPro" id="IPR014001">
    <property type="entry name" value="Helicase_ATP-bd"/>
</dbReference>
<dbReference type="GO" id="GO:0016787">
    <property type="term" value="F:hydrolase activity"/>
    <property type="evidence" value="ECO:0007669"/>
    <property type="project" value="UniProtKB-KW"/>
</dbReference>
<dbReference type="GO" id="GO:0043138">
    <property type="term" value="F:3'-5' DNA helicase activity"/>
    <property type="evidence" value="ECO:0007669"/>
    <property type="project" value="UniProtKB-EC"/>
</dbReference>
<feature type="domain" description="Helicase C-terminal" evidence="19">
    <location>
        <begin position="230"/>
        <end position="379"/>
    </location>
</feature>
<evidence type="ECO:0000256" key="3">
    <source>
        <dbReference type="ARBA" id="ARBA00005446"/>
    </source>
</evidence>
<dbReference type="Proteomes" id="UP000199518">
    <property type="component" value="Unassembled WGS sequence"/>
</dbReference>
<dbReference type="Pfam" id="PF00570">
    <property type="entry name" value="HRDC"/>
    <property type="match status" value="1"/>
</dbReference>
<evidence type="ECO:0000256" key="12">
    <source>
        <dbReference type="ARBA" id="ARBA00023172"/>
    </source>
</evidence>
<evidence type="ECO:0000256" key="14">
    <source>
        <dbReference type="ARBA" id="ARBA00023235"/>
    </source>
</evidence>
<keyword evidence="10" id="KW-0067">ATP-binding</keyword>
<proteinExistence type="inferred from homology"/>
<dbReference type="GO" id="GO:0043590">
    <property type="term" value="C:bacterial nucleoid"/>
    <property type="evidence" value="ECO:0007669"/>
    <property type="project" value="TreeGrafter"/>
</dbReference>
<keyword evidence="11" id="KW-0238">DNA-binding</keyword>
<dbReference type="Pfam" id="PF09382">
    <property type="entry name" value="RQC"/>
    <property type="match status" value="1"/>
</dbReference>
<dbReference type="InterPro" id="IPR010997">
    <property type="entry name" value="HRDC-like_sf"/>
</dbReference>
<dbReference type="CDD" id="cd17920">
    <property type="entry name" value="DEXHc_RecQ"/>
    <property type="match status" value="1"/>
</dbReference>
<dbReference type="NCBIfam" id="TIGR01389">
    <property type="entry name" value="recQ"/>
    <property type="match status" value="1"/>
</dbReference>
<sequence>MDDDTLTEQPADLATAGADRLAEVLRQYWGYESFRPLQREAMESILRDQDTLVVVPTGGGKSLCYQAPALCRPGTAVVISPLISLMKDQVDAARGNGISASYLNSTQDFKERRETLRALREGELSLLYVSPERGVQSDFLDALQETSVSLFAIDEAHCVSQWGHDFRPQYRELQVLRDRFPDVGLHAFTATATSRVQQDIIRQLGLRDPQILVGSFDRPNLTYRVERKSDLNSQLIEVVKRHQGESGIVYCLTRKDVEQWAAQLSALGYRARPYHAGLSDAVRSKNQDDFINDKVDIIVATVAFGMGIDKSNVRFVIHAGMPHSLENFQQESGRAGRDGLEAECCLFFGGDDLRKLQMLFRDQPAELKQVSMASLRTMADYCEGAMCRHRALVRHFGQDLEADCGSACDLCTDERQTMPDALVLGQKILSSVYRQDQRFGAEYTALVLTGSRDARIIQNGHERLSTWGLLKDYDKREIQAWIGQLVQQKFLVRVGEYQTLQITPEGFQLLKGELTPRLLTPAATGGAAAPKNRKEKDSAASWDGVDMDLFELLKTDRRELALERGMPSYLIFSDATLRELAKRRPSTREALLLCNGIGLKKADDFGERILLLLRNYCVQHDIGMNMKPEASARPKTSAAPTRAALEAFPLFEQELTLNEITERLGKASSTVLDYLSQYVEHKQIGSAAAWLPPDVIQRIEAAIDAVGMDRLKPIFVQLNEEVDYGSIKIVCACRRARGGD</sequence>
<dbReference type="GO" id="GO:0009432">
    <property type="term" value="P:SOS response"/>
    <property type="evidence" value="ECO:0007669"/>
    <property type="project" value="UniProtKB-UniRule"/>
</dbReference>
<dbReference type="SMART" id="SM00490">
    <property type="entry name" value="HELICc"/>
    <property type="match status" value="1"/>
</dbReference>
<dbReference type="Pfam" id="PF00270">
    <property type="entry name" value="DEAD"/>
    <property type="match status" value="1"/>
</dbReference>
<comment type="catalytic activity">
    <reaction evidence="15">
        <text>Couples ATP hydrolysis with the unwinding of duplex DNA by translocating in the 3'-5' direction.</text>
        <dbReference type="EC" id="5.6.2.4"/>
    </reaction>
</comment>
<evidence type="ECO:0000256" key="10">
    <source>
        <dbReference type="ARBA" id="ARBA00022840"/>
    </source>
</evidence>
<dbReference type="Pfam" id="PF14493">
    <property type="entry name" value="HTH_40"/>
    <property type="match status" value="1"/>
</dbReference>
<dbReference type="Pfam" id="PF00271">
    <property type="entry name" value="Helicase_C"/>
    <property type="match status" value="1"/>
</dbReference>
<dbReference type="GO" id="GO:0005524">
    <property type="term" value="F:ATP binding"/>
    <property type="evidence" value="ECO:0007669"/>
    <property type="project" value="UniProtKB-KW"/>
</dbReference>
<dbReference type="GO" id="GO:0009378">
    <property type="term" value="F:four-way junction helicase activity"/>
    <property type="evidence" value="ECO:0007669"/>
    <property type="project" value="TreeGrafter"/>
</dbReference>
<evidence type="ECO:0000256" key="4">
    <source>
        <dbReference type="ARBA" id="ARBA00022723"/>
    </source>
</evidence>
<dbReference type="PROSITE" id="PS50967">
    <property type="entry name" value="HRDC"/>
    <property type="match status" value="1"/>
</dbReference>
<keyword evidence="6" id="KW-0227">DNA damage</keyword>
<dbReference type="Gene3D" id="1.10.10.10">
    <property type="entry name" value="Winged helix-like DNA-binding domain superfamily/Winged helix DNA-binding domain"/>
    <property type="match status" value="1"/>
</dbReference>
<dbReference type="Gene3D" id="3.40.50.300">
    <property type="entry name" value="P-loop containing nucleotide triphosphate hydrolases"/>
    <property type="match status" value="2"/>
</dbReference>
<feature type="domain" description="Helicase ATP-binding" evidence="18">
    <location>
        <begin position="42"/>
        <end position="210"/>
    </location>
</feature>
<accession>A0A1I3IDH3</accession>
<evidence type="ECO:0000313" key="21">
    <source>
        <dbReference type="Proteomes" id="UP000199518"/>
    </source>
</evidence>
<dbReference type="GO" id="GO:0006281">
    <property type="term" value="P:DNA repair"/>
    <property type="evidence" value="ECO:0007669"/>
    <property type="project" value="UniProtKB-KW"/>
</dbReference>
<dbReference type="InterPro" id="IPR032284">
    <property type="entry name" value="RecQ_Zn-bd"/>
</dbReference>
<evidence type="ECO:0000313" key="20">
    <source>
        <dbReference type="EMBL" id="SFI45930.1"/>
    </source>
</evidence>
<dbReference type="Pfam" id="PF16124">
    <property type="entry name" value="RecQ_Zn_bind"/>
    <property type="match status" value="1"/>
</dbReference>
<evidence type="ECO:0000256" key="16">
    <source>
        <dbReference type="NCBIfam" id="TIGR01389"/>
    </source>
</evidence>
<dbReference type="EMBL" id="FOQD01000009">
    <property type="protein sequence ID" value="SFI45930.1"/>
    <property type="molecule type" value="Genomic_DNA"/>
</dbReference>
<dbReference type="EC" id="5.6.2.4" evidence="16"/>
<evidence type="ECO:0000256" key="15">
    <source>
        <dbReference type="ARBA" id="ARBA00034617"/>
    </source>
</evidence>
<dbReference type="AlphaFoldDB" id="A0A1I3IDH3"/>
<organism evidence="20 21">
    <name type="scientific">Planctomicrobium piriforme</name>
    <dbReference type="NCBI Taxonomy" id="1576369"/>
    <lineage>
        <taxon>Bacteria</taxon>
        <taxon>Pseudomonadati</taxon>
        <taxon>Planctomycetota</taxon>
        <taxon>Planctomycetia</taxon>
        <taxon>Planctomycetales</taxon>
        <taxon>Planctomycetaceae</taxon>
        <taxon>Planctomicrobium</taxon>
    </lineage>
</organism>
<keyword evidence="7" id="KW-0378">Hydrolase</keyword>
<evidence type="ECO:0000256" key="9">
    <source>
        <dbReference type="ARBA" id="ARBA00022833"/>
    </source>
</evidence>
<evidence type="ECO:0000256" key="6">
    <source>
        <dbReference type="ARBA" id="ARBA00022763"/>
    </source>
</evidence>
<dbReference type="GO" id="GO:0006310">
    <property type="term" value="P:DNA recombination"/>
    <property type="evidence" value="ECO:0007669"/>
    <property type="project" value="UniProtKB-UniRule"/>
</dbReference>
<dbReference type="GO" id="GO:0006260">
    <property type="term" value="P:DNA replication"/>
    <property type="evidence" value="ECO:0007669"/>
    <property type="project" value="InterPro"/>
</dbReference>
<feature type="domain" description="HRDC" evidence="17">
    <location>
        <begin position="543"/>
        <end position="623"/>
    </location>
</feature>
<dbReference type="Gene3D" id="1.10.150.80">
    <property type="entry name" value="HRDC domain"/>
    <property type="match status" value="1"/>
</dbReference>
<dbReference type="InterPro" id="IPR004589">
    <property type="entry name" value="DNA_helicase_ATP-dep_RecQ"/>
</dbReference>
<evidence type="ECO:0000256" key="8">
    <source>
        <dbReference type="ARBA" id="ARBA00022806"/>
    </source>
</evidence>
<dbReference type="SUPFAM" id="SSF52540">
    <property type="entry name" value="P-loop containing nucleoside triphosphate hydrolases"/>
    <property type="match status" value="1"/>
</dbReference>